<dbReference type="RefSeq" id="WP_173132761.1">
    <property type="nucleotide sequence ID" value="NZ_CBCSGW010000003.1"/>
</dbReference>
<feature type="domain" description="AMP-dependent synthetase/ligase" evidence="2">
    <location>
        <begin position="15"/>
        <end position="361"/>
    </location>
</feature>
<proteinExistence type="predicted"/>
<organism evidence="3 4">
    <name type="scientific">Kibdelosporangium persicum</name>
    <dbReference type="NCBI Taxonomy" id="2698649"/>
    <lineage>
        <taxon>Bacteria</taxon>
        <taxon>Bacillati</taxon>
        <taxon>Actinomycetota</taxon>
        <taxon>Actinomycetes</taxon>
        <taxon>Pseudonocardiales</taxon>
        <taxon>Pseudonocardiaceae</taxon>
        <taxon>Kibdelosporangium</taxon>
    </lineage>
</organism>
<dbReference type="EMBL" id="JAAATY010000010">
    <property type="protein sequence ID" value="NRN66557.1"/>
    <property type="molecule type" value="Genomic_DNA"/>
</dbReference>
<dbReference type="Gene3D" id="3.30.300.30">
    <property type="match status" value="1"/>
</dbReference>
<comment type="caution">
    <text evidence="3">The sequence shown here is derived from an EMBL/GenBank/DDBJ whole genome shotgun (WGS) entry which is preliminary data.</text>
</comment>
<dbReference type="PANTHER" id="PTHR45527:SF1">
    <property type="entry name" value="FATTY ACID SYNTHASE"/>
    <property type="match status" value="1"/>
</dbReference>
<dbReference type="PROSITE" id="PS00455">
    <property type="entry name" value="AMP_BINDING"/>
    <property type="match status" value="1"/>
</dbReference>
<protein>
    <submittedName>
        <fullName evidence="3">AMP-dependent synthetase and ligase</fullName>
    </submittedName>
</protein>
<dbReference type="InterPro" id="IPR042099">
    <property type="entry name" value="ANL_N_sf"/>
</dbReference>
<dbReference type="Proteomes" id="UP000763557">
    <property type="component" value="Unassembled WGS sequence"/>
</dbReference>
<sequence length="514" mass="56291">MDDTHGLHARFLRGLAKAPDGVAVRAGREAITYRRMHEQALLWGGALARSTSPAVGVLATKGITAYTGILATLYAGATVVPLRPDFPAARTRQMLDASGATTMVVDHKGQSLLADVLGDRDDFTVISPETAVPERDALDEPAHVKPGDTAYILFTSGSTGRPKGVVLGHGGMDHYFRLQDERYDFTPDDVFSQAFDLNFDCSVFDMFCAWNAGATVVPIPAQAYRELPDFLAEQRMSVWFSTPSVIDLIRRMGSLTDHAMPGLRWSFFAGEALKCRDADDWLRAASGSTLENLYGPTELTITVAAHRWSEKHSPGNAINGVAPIGAVHDGHDYLLLDDDGQSTETEGELAVAGPQLAAGYLDPRDEQGRFFERDGQRWYRTGDRVRRLRDGELGYLGRRDSQIQVQGWRVEPAEVEHALRECGVADAVVVGVTAGGSTELVAFYTGDRMATVELVRRLRKLLPDGVLPKRYHHLTEFPLNSNRKVDRLRLTTQAAEHGQARGVAAQPTRDSLPA</sequence>
<dbReference type="PANTHER" id="PTHR45527">
    <property type="entry name" value="NONRIBOSOMAL PEPTIDE SYNTHETASE"/>
    <property type="match status" value="1"/>
</dbReference>
<dbReference type="InterPro" id="IPR000873">
    <property type="entry name" value="AMP-dep_synth/lig_dom"/>
</dbReference>
<dbReference type="Pfam" id="PF00501">
    <property type="entry name" value="AMP-binding"/>
    <property type="match status" value="1"/>
</dbReference>
<name>A0ABX2F6N9_9PSEU</name>
<dbReference type="InterPro" id="IPR020845">
    <property type="entry name" value="AMP-binding_CS"/>
</dbReference>
<keyword evidence="3" id="KW-0436">Ligase</keyword>
<dbReference type="SUPFAM" id="SSF56801">
    <property type="entry name" value="Acetyl-CoA synthetase-like"/>
    <property type="match status" value="1"/>
</dbReference>
<feature type="region of interest" description="Disordered" evidence="1">
    <location>
        <begin position="495"/>
        <end position="514"/>
    </location>
</feature>
<gene>
    <name evidence="3" type="ORF">GC106_37820</name>
</gene>
<dbReference type="InterPro" id="IPR045851">
    <property type="entry name" value="AMP-bd_C_sf"/>
</dbReference>
<evidence type="ECO:0000256" key="1">
    <source>
        <dbReference type="SAM" id="MobiDB-lite"/>
    </source>
</evidence>
<evidence type="ECO:0000313" key="3">
    <source>
        <dbReference type="EMBL" id="NRN66557.1"/>
    </source>
</evidence>
<keyword evidence="4" id="KW-1185">Reference proteome</keyword>
<accession>A0ABX2F6N9</accession>
<evidence type="ECO:0000259" key="2">
    <source>
        <dbReference type="Pfam" id="PF00501"/>
    </source>
</evidence>
<dbReference type="Gene3D" id="3.40.50.12780">
    <property type="entry name" value="N-terminal domain of ligase-like"/>
    <property type="match status" value="1"/>
</dbReference>
<evidence type="ECO:0000313" key="4">
    <source>
        <dbReference type="Proteomes" id="UP000763557"/>
    </source>
</evidence>
<dbReference type="GO" id="GO:0016874">
    <property type="term" value="F:ligase activity"/>
    <property type="evidence" value="ECO:0007669"/>
    <property type="project" value="UniProtKB-KW"/>
</dbReference>
<reference evidence="3 4" key="1">
    <citation type="submission" date="2020-01" db="EMBL/GenBank/DDBJ databases">
        <title>Kibdelosporangium persica a novel Actinomycetes from a hot desert in Iran.</title>
        <authorList>
            <person name="Safaei N."/>
            <person name="Zaburannyi N."/>
            <person name="Mueller R."/>
            <person name="Wink J."/>
        </authorList>
    </citation>
    <scope>NUCLEOTIDE SEQUENCE [LARGE SCALE GENOMIC DNA]</scope>
    <source>
        <strain evidence="3 4">4NS15</strain>
    </source>
</reference>